<dbReference type="InterPro" id="IPR051404">
    <property type="entry name" value="TA_system_antitoxin"/>
</dbReference>
<dbReference type="EMBL" id="LKCM01000016">
    <property type="protein sequence ID" value="KPQ45225.1"/>
    <property type="molecule type" value="Genomic_DNA"/>
</dbReference>
<dbReference type="Gene3D" id="3.30.160.250">
    <property type="match status" value="1"/>
</dbReference>
<protein>
    <recommendedName>
        <fullName evidence="1">HicB-like antitoxin of toxin-antitoxin system domain-containing protein</fullName>
    </recommendedName>
</protein>
<evidence type="ECO:0000313" key="3">
    <source>
        <dbReference type="Proteomes" id="UP000050360"/>
    </source>
</evidence>
<dbReference type="PANTHER" id="PTHR34504:SF2">
    <property type="entry name" value="UPF0150 PROTEIN SSL0259"/>
    <property type="match status" value="1"/>
</dbReference>
<gene>
    <name evidence="2" type="ORF">MPEBLZ_00185</name>
</gene>
<evidence type="ECO:0000259" key="1">
    <source>
        <dbReference type="Pfam" id="PF15919"/>
    </source>
</evidence>
<comment type="caution">
    <text evidence="2">The sequence shown here is derived from an EMBL/GenBank/DDBJ whole genome shotgun (WGS) entry which is preliminary data.</text>
</comment>
<name>A0A0P8AA30_9EURY</name>
<organism evidence="2 3">
    <name type="scientific">Candidatus Methanoperedens nitratireducens</name>
    <dbReference type="NCBI Taxonomy" id="1392998"/>
    <lineage>
        <taxon>Archaea</taxon>
        <taxon>Methanobacteriati</taxon>
        <taxon>Methanobacteriota</taxon>
        <taxon>Stenosarchaea group</taxon>
        <taxon>Methanomicrobia</taxon>
        <taxon>Methanosarcinales</taxon>
        <taxon>ANME-2 cluster</taxon>
        <taxon>Candidatus Methanoperedentaceae</taxon>
        <taxon>Candidatus Methanoperedens</taxon>
    </lineage>
</organism>
<dbReference type="InterPro" id="IPR035069">
    <property type="entry name" value="TTHA1013/TTHA0281-like"/>
</dbReference>
<evidence type="ECO:0000313" key="2">
    <source>
        <dbReference type="EMBL" id="KPQ45225.1"/>
    </source>
</evidence>
<dbReference type="Proteomes" id="UP000050360">
    <property type="component" value="Unassembled WGS sequence"/>
</dbReference>
<dbReference type="PANTHER" id="PTHR34504">
    <property type="entry name" value="ANTITOXIN HICB"/>
    <property type="match status" value="1"/>
</dbReference>
<dbReference type="PROSITE" id="PS51257">
    <property type="entry name" value="PROKAR_LIPOPROTEIN"/>
    <property type="match status" value="1"/>
</dbReference>
<dbReference type="Pfam" id="PF15919">
    <property type="entry name" value="HicB_lk_antitox"/>
    <property type="match status" value="1"/>
</dbReference>
<sequence length="74" mass="8286">MEKYTLPVVIEKDDDGYFAMCPALQGCYSQGDTYEEALENIKDAIRLHIEDILESGEVIEKINSFSLVALEVTA</sequence>
<accession>A0A0P8AA30</accession>
<dbReference type="SUPFAM" id="SSF143100">
    <property type="entry name" value="TTHA1013/TTHA0281-like"/>
    <property type="match status" value="1"/>
</dbReference>
<reference evidence="2 3" key="1">
    <citation type="submission" date="2015-09" db="EMBL/GenBank/DDBJ databases">
        <title>A metagenomics-based metabolic model of nitrate-dependent anaerobic oxidation of methane by Methanoperedens-like archaea.</title>
        <authorList>
            <person name="Arshad A."/>
            <person name="Speth D.R."/>
            <person name="De Graaf R.M."/>
            <person name="Op Den Camp H.J."/>
            <person name="Jetten M.S."/>
            <person name="Welte C.U."/>
        </authorList>
    </citation>
    <scope>NUCLEOTIDE SEQUENCE [LARGE SCALE GENOMIC DNA]</scope>
</reference>
<dbReference type="AlphaFoldDB" id="A0A0P8AA30"/>
<feature type="domain" description="HicB-like antitoxin of toxin-antitoxin system" evidence="1">
    <location>
        <begin position="7"/>
        <end position="65"/>
    </location>
</feature>
<dbReference type="InterPro" id="IPR031807">
    <property type="entry name" value="HicB-like"/>
</dbReference>
<proteinExistence type="predicted"/>